<comment type="caution">
    <text evidence="1">The sequence shown here is derived from an EMBL/GenBank/DDBJ whole genome shotgun (WGS) entry which is preliminary data.</text>
</comment>
<evidence type="ECO:0008006" key="3">
    <source>
        <dbReference type="Google" id="ProtNLM"/>
    </source>
</evidence>
<dbReference type="InterPro" id="IPR007410">
    <property type="entry name" value="LpqE-like"/>
</dbReference>
<evidence type="ECO:0000313" key="1">
    <source>
        <dbReference type="EMBL" id="GAA1957861.1"/>
    </source>
</evidence>
<keyword evidence="2" id="KW-1185">Reference proteome</keyword>
<dbReference type="Gene3D" id="2.60.40.1890">
    <property type="entry name" value="PCu(A)C copper chaperone"/>
    <property type="match status" value="1"/>
</dbReference>
<dbReference type="PANTHER" id="PTHR36302">
    <property type="entry name" value="BLR7088 PROTEIN"/>
    <property type="match status" value="1"/>
</dbReference>
<dbReference type="InterPro" id="IPR036182">
    <property type="entry name" value="PCuAC_sf"/>
</dbReference>
<accession>A0ABP5C5Z6</accession>
<organism evidence="1 2">
    <name type="scientific">Catenulispora subtropica</name>
    <dbReference type="NCBI Taxonomy" id="450798"/>
    <lineage>
        <taxon>Bacteria</taxon>
        <taxon>Bacillati</taxon>
        <taxon>Actinomycetota</taxon>
        <taxon>Actinomycetes</taxon>
        <taxon>Catenulisporales</taxon>
        <taxon>Catenulisporaceae</taxon>
        <taxon>Catenulispora</taxon>
    </lineage>
</organism>
<dbReference type="Pfam" id="PF04314">
    <property type="entry name" value="PCuAC"/>
    <property type="match status" value="1"/>
</dbReference>
<protein>
    <recommendedName>
        <fullName evidence="3">Copper chaperone PCu(A)C</fullName>
    </recommendedName>
</protein>
<dbReference type="InterPro" id="IPR058248">
    <property type="entry name" value="Lxx211020-like"/>
</dbReference>
<sequence>MRPALKAGAVAAPLAVLAAGAGLLLWSGGDAAAGTAKLAVRDAYVREPANPSEAAAYFTIGNTGRAEDTLTEVTASTGRASMHTTNGPKMVALSAAPIPARGSLDFSPGADHVMIDDPGPLRPGTTVRLTFRFATSAPITVDAPVIGIGAPAPGAHDDEGGS</sequence>
<proteinExistence type="predicted"/>
<name>A0ABP5C5Z6_9ACTN</name>
<evidence type="ECO:0000313" key="2">
    <source>
        <dbReference type="Proteomes" id="UP001499854"/>
    </source>
</evidence>
<dbReference type="EMBL" id="BAAAQM010000004">
    <property type="protein sequence ID" value="GAA1957861.1"/>
    <property type="molecule type" value="Genomic_DNA"/>
</dbReference>
<dbReference type="Proteomes" id="UP001499854">
    <property type="component" value="Unassembled WGS sequence"/>
</dbReference>
<reference evidence="2" key="1">
    <citation type="journal article" date="2019" name="Int. J. Syst. Evol. Microbiol.">
        <title>The Global Catalogue of Microorganisms (GCM) 10K type strain sequencing project: providing services to taxonomists for standard genome sequencing and annotation.</title>
        <authorList>
            <consortium name="The Broad Institute Genomics Platform"/>
            <consortium name="The Broad Institute Genome Sequencing Center for Infectious Disease"/>
            <person name="Wu L."/>
            <person name="Ma J."/>
        </authorList>
    </citation>
    <scope>NUCLEOTIDE SEQUENCE [LARGE SCALE GENOMIC DNA]</scope>
    <source>
        <strain evidence="2">JCM 16013</strain>
    </source>
</reference>
<dbReference type="PANTHER" id="PTHR36302:SF1">
    <property type="entry name" value="COPPER CHAPERONE PCU(A)C"/>
    <property type="match status" value="1"/>
</dbReference>
<dbReference type="SUPFAM" id="SSF110087">
    <property type="entry name" value="DR1885-like metal-binding protein"/>
    <property type="match status" value="1"/>
</dbReference>
<gene>
    <name evidence="1" type="ORF">GCM10009838_12420</name>
</gene>
<dbReference type="RefSeq" id="WP_344655939.1">
    <property type="nucleotide sequence ID" value="NZ_BAAAQM010000004.1"/>
</dbReference>